<gene>
    <name evidence="2" type="ORF">SAMN05216235_2712</name>
</gene>
<protein>
    <submittedName>
        <fullName evidence="2">Phage terminase, small subunit</fullName>
    </submittedName>
</protein>
<evidence type="ECO:0000313" key="2">
    <source>
        <dbReference type="EMBL" id="SFK95087.1"/>
    </source>
</evidence>
<evidence type="ECO:0000256" key="1">
    <source>
        <dbReference type="SAM" id="Coils"/>
    </source>
</evidence>
<dbReference type="Proteomes" id="UP000183090">
    <property type="component" value="Unassembled WGS sequence"/>
</dbReference>
<dbReference type="InterPro" id="IPR006448">
    <property type="entry name" value="Phage_term_ssu_P27"/>
</dbReference>
<dbReference type="RefSeq" id="WP_052749875.1">
    <property type="nucleotide sequence ID" value="NZ_CP011366.1"/>
</dbReference>
<accession>A0AA94HIL8</accession>
<dbReference type="EMBL" id="FOTB01000006">
    <property type="protein sequence ID" value="SFK95087.1"/>
    <property type="molecule type" value="Genomic_DNA"/>
</dbReference>
<comment type="caution">
    <text evidence="2">The sequence shown here is derived from an EMBL/GenBank/DDBJ whole genome shotgun (WGS) entry which is preliminary data.</text>
</comment>
<organism evidence="2 3">
    <name type="scientific">Salinicoccus halodurans</name>
    <dbReference type="NCBI Taxonomy" id="407035"/>
    <lineage>
        <taxon>Bacteria</taxon>
        <taxon>Bacillati</taxon>
        <taxon>Bacillota</taxon>
        <taxon>Bacilli</taxon>
        <taxon>Bacillales</taxon>
        <taxon>Staphylococcaceae</taxon>
        <taxon>Salinicoccus</taxon>
    </lineage>
</organism>
<name>A0AA94HIL8_9STAP</name>
<sequence length="111" mass="13194">MAIAMAKVERYLISKIDNDDHSAIEVVDRYIDLMRMFRRMQKQIYDDGPTVEIQNGEQNYVKAHPLINDMKNINAQMLNLKKDIDRYMKEYQEKLRMEAASKEYDSDELIS</sequence>
<proteinExistence type="predicted"/>
<feature type="coiled-coil region" evidence="1">
    <location>
        <begin position="70"/>
        <end position="97"/>
    </location>
</feature>
<evidence type="ECO:0000313" key="3">
    <source>
        <dbReference type="Proteomes" id="UP000183090"/>
    </source>
</evidence>
<dbReference type="Pfam" id="PF05119">
    <property type="entry name" value="Terminase_4"/>
    <property type="match status" value="1"/>
</dbReference>
<dbReference type="AlphaFoldDB" id="A0AA94HIL8"/>
<keyword evidence="1" id="KW-0175">Coiled coil</keyword>
<reference evidence="2 3" key="1">
    <citation type="submission" date="2016-10" db="EMBL/GenBank/DDBJ databases">
        <authorList>
            <person name="Varghese N."/>
            <person name="Submissions S."/>
        </authorList>
    </citation>
    <scope>NUCLEOTIDE SEQUENCE [LARGE SCALE GENOMIC DNA]</scope>
    <source>
        <strain evidence="2 3">CGMCC 1.6501</strain>
    </source>
</reference>